<evidence type="ECO:0000259" key="10">
    <source>
        <dbReference type="Pfam" id="PF00593"/>
    </source>
</evidence>
<keyword evidence="4 8" id="KW-0812">Transmembrane</keyword>
<dbReference type="Gene3D" id="2.170.130.10">
    <property type="entry name" value="TonB-dependent receptor, plug domain"/>
    <property type="match status" value="1"/>
</dbReference>
<keyword evidence="6 8" id="KW-0472">Membrane</keyword>
<keyword evidence="2 8" id="KW-0813">Transport</keyword>
<organism evidence="12 13">
    <name type="scientific">Echinicola strongylocentroti</name>
    <dbReference type="NCBI Taxonomy" id="1795355"/>
    <lineage>
        <taxon>Bacteria</taxon>
        <taxon>Pseudomonadati</taxon>
        <taxon>Bacteroidota</taxon>
        <taxon>Cytophagia</taxon>
        <taxon>Cytophagales</taxon>
        <taxon>Cyclobacteriaceae</taxon>
        <taxon>Echinicola</taxon>
    </lineage>
</organism>
<dbReference type="InterPro" id="IPR036942">
    <property type="entry name" value="Beta-barrel_TonB_sf"/>
</dbReference>
<evidence type="ECO:0000313" key="13">
    <source>
        <dbReference type="Proteomes" id="UP000248688"/>
    </source>
</evidence>
<evidence type="ECO:0000256" key="5">
    <source>
        <dbReference type="ARBA" id="ARBA00023077"/>
    </source>
</evidence>
<dbReference type="SUPFAM" id="SSF49464">
    <property type="entry name" value="Carboxypeptidase regulatory domain-like"/>
    <property type="match status" value="1"/>
</dbReference>
<proteinExistence type="inferred from homology"/>
<dbReference type="Gene3D" id="2.40.170.20">
    <property type="entry name" value="TonB-dependent receptor, beta-barrel domain"/>
    <property type="match status" value="1"/>
</dbReference>
<dbReference type="Pfam" id="PF07715">
    <property type="entry name" value="Plug"/>
    <property type="match status" value="1"/>
</dbReference>
<dbReference type="EMBL" id="CP030041">
    <property type="protein sequence ID" value="AWW30281.1"/>
    <property type="molecule type" value="Genomic_DNA"/>
</dbReference>
<name>A0A2Z4IGJ4_9BACT</name>
<dbReference type="Pfam" id="PF00593">
    <property type="entry name" value="TonB_dep_Rec_b-barrel"/>
    <property type="match status" value="1"/>
</dbReference>
<dbReference type="PROSITE" id="PS52016">
    <property type="entry name" value="TONB_DEPENDENT_REC_3"/>
    <property type="match status" value="1"/>
</dbReference>
<dbReference type="RefSeq" id="WP_112783665.1">
    <property type="nucleotide sequence ID" value="NZ_CP030041.1"/>
</dbReference>
<dbReference type="InterPro" id="IPR039426">
    <property type="entry name" value="TonB-dep_rcpt-like"/>
</dbReference>
<evidence type="ECO:0000256" key="2">
    <source>
        <dbReference type="ARBA" id="ARBA00022448"/>
    </source>
</evidence>
<reference evidence="12 13" key="1">
    <citation type="submission" date="2018-06" db="EMBL/GenBank/DDBJ databases">
        <title>Echinicola strongylocentroti sp. nov., isolated from a sea urchin Strongylocentrotus intermedius.</title>
        <authorList>
            <person name="Bae S.S."/>
        </authorList>
    </citation>
    <scope>NUCLEOTIDE SEQUENCE [LARGE SCALE GENOMIC DNA]</scope>
    <source>
        <strain evidence="12 13">MEBiC08714</strain>
    </source>
</reference>
<dbReference type="InterPro" id="IPR023996">
    <property type="entry name" value="TonB-dep_OMP_SusC/RagA"/>
</dbReference>
<keyword evidence="5 9" id="KW-0798">TonB box</keyword>
<dbReference type="InterPro" id="IPR023997">
    <property type="entry name" value="TonB-dep_OMP_SusC/RagA_CS"/>
</dbReference>
<dbReference type="InterPro" id="IPR012910">
    <property type="entry name" value="Plug_dom"/>
</dbReference>
<keyword evidence="3 8" id="KW-1134">Transmembrane beta strand</keyword>
<evidence type="ECO:0000256" key="1">
    <source>
        <dbReference type="ARBA" id="ARBA00004571"/>
    </source>
</evidence>
<dbReference type="KEGG" id="est:DN752_09185"/>
<protein>
    <submittedName>
        <fullName evidence="12">SusC/RagA family TonB-linked outer membrane protein</fullName>
    </submittedName>
</protein>
<dbReference type="GO" id="GO:0009279">
    <property type="term" value="C:cell outer membrane"/>
    <property type="evidence" value="ECO:0007669"/>
    <property type="project" value="UniProtKB-SubCell"/>
</dbReference>
<evidence type="ECO:0000256" key="3">
    <source>
        <dbReference type="ARBA" id="ARBA00022452"/>
    </source>
</evidence>
<dbReference type="InterPro" id="IPR008969">
    <property type="entry name" value="CarboxyPept-like_regulatory"/>
</dbReference>
<evidence type="ECO:0000256" key="9">
    <source>
        <dbReference type="RuleBase" id="RU003357"/>
    </source>
</evidence>
<evidence type="ECO:0000313" key="12">
    <source>
        <dbReference type="EMBL" id="AWW30281.1"/>
    </source>
</evidence>
<sequence length="1079" mass="119418">MSKLLSNLKLGVALLCFIITASAPLSIAFGQSIKVTGNVTDSENGESIPGVSISQKGTTKGTITDLDGNYTIDVNENATLVFSFIGYSSQEVPVNGQSTINVTMETDITGLEEVVVVGYGTQKKQDLTGAVSVVKMEEMTQQPSPQLTSQLQGRVSGVTITGSGQPGQAPDIKIRGVNTFGNNTPLFIVDGVPTPNINDINPNDVETMQVLKDAGAASIYGSRAANGVIIVTTKKGRGDVKVNYNMYIGSQQVQGGNPWDILSSQEMADLKFMALRNTDPGGTINDDQYGSGPDPVLPNYIAPVGAQTVDESLYNVNPYYTDPQALDNFYRIVEANKTGTNWFQEIFSPARIQSHNLSVNGGSDKGSYFFSMSYFDQQGTLDNTYLKRYTIRSNTSFNVTDNVRIGENLTYSISENPSIDNLTEGSAIGMAFRQQPIIPVYDIMGNFAGSFGSGLGNAKNPVAIQERTKNNRGLASRLFGNVFAEVDFLEHFTARTSFGGQYYSNTYNRFQFPEYENSENLNVNQYTEGSNFNFNYTWTNTLTYKREFNERHDLTVLLGTEAYRNNGRDMEAFTQGYFSFDPDYVTLTNGSGTQQHTSSVYKDALFSLFGRVDYTYDDKYIISATVRRDGSSRFLNEQYGVFPAVSAGWRMSEENFMPENGWIDDLKIRGGYGIMGNQLNVAPGNAYSTYEGNRNASYYPIDGSNSTIQEGFQEQRIGNPDAKWEQNINSNIGIDASLWQGKVQLTFDYYNKTVDDLLYNPEVIGTQGTAEPPYINIAKMTNKGFDIDASTYFNLATDLTFTTTLSFTTYSNEIVKIADGVPYFDQEGRRFNGSNIIRNQVGHPVSEFFGYQVVGFWNSQEEVDNANASAAEITGDQQASYQDGIGVGRFKYQDTNGDGIITPDDRTALGNPNPKFTYGINLGLEYRNWDFSMFLYGVSGNDIWNNVKWWTDFYSSFQGAKSHTALYDSWTPENMNATAPIQESTGSFSTAGVPNSYFVENGSYLRARQTQIGYTFDQAFLDRYRIGGLRLYAQAANLFTITKYSGLDPEISGGTTSFGIDEGQYPNQRQFIFGLNLTF</sequence>
<dbReference type="InterPro" id="IPR037066">
    <property type="entry name" value="Plug_dom_sf"/>
</dbReference>
<keyword evidence="13" id="KW-1185">Reference proteome</keyword>
<keyword evidence="7 8" id="KW-0998">Cell outer membrane</keyword>
<evidence type="ECO:0000256" key="6">
    <source>
        <dbReference type="ARBA" id="ARBA00023136"/>
    </source>
</evidence>
<comment type="similarity">
    <text evidence="8 9">Belongs to the TonB-dependent receptor family.</text>
</comment>
<evidence type="ECO:0000256" key="4">
    <source>
        <dbReference type="ARBA" id="ARBA00022692"/>
    </source>
</evidence>
<evidence type="ECO:0000256" key="7">
    <source>
        <dbReference type="ARBA" id="ARBA00023237"/>
    </source>
</evidence>
<dbReference type="FunFam" id="2.60.40.1120:FF:000003">
    <property type="entry name" value="Outer membrane protein Omp121"/>
    <property type="match status" value="1"/>
</dbReference>
<dbReference type="NCBIfam" id="TIGR04057">
    <property type="entry name" value="SusC_RagA_signa"/>
    <property type="match status" value="1"/>
</dbReference>
<dbReference type="OrthoDB" id="9768177at2"/>
<dbReference type="SUPFAM" id="SSF56935">
    <property type="entry name" value="Porins"/>
    <property type="match status" value="1"/>
</dbReference>
<dbReference type="InterPro" id="IPR000531">
    <property type="entry name" value="Beta-barrel_TonB"/>
</dbReference>
<dbReference type="Proteomes" id="UP000248688">
    <property type="component" value="Chromosome"/>
</dbReference>
<feature type="domain" description="TonB-dependent receptor plug" evidence="11">
    <location>
        <begin position="123"/>
        <end position="228"/>
    </location>
</feature>
<evidence type="ECO:0000256" key="8">
    <source>
        <dbReference type="PROSITE-ProRule" id="PRU01360"/>
    </source>
</evidence>
<gene>
    <name evidence="12" type="ORF">DN752_09185</name>
</gene>
<feature type="domain" description="TonB-dependent receptor-like beta-barrel" evidence="10">
    <location>
        <begin position="486"/>
        <end position="811"/>
    </location>
</feature>
<dbReference type="NCBIfam" id="TIGR04056">
    <property type="entry name" value="OMP_RagA_SusC"/>
    <property type="match status" value="1"/>
</dbReference>
<dbReference type="FunFam" id="2.170.130.10:FF:000003">
    <property type="entry name" value="SusC/RagA family TonB-linked outer membrane protein"/>
    <property type="match status" value="1"/>
</dbReference>
<comment type="subcellular location">
    <subcellularLocation>
        <location evidence="1 8">Cell outer membrane</location>
        <topology evidence="1 8">Multi-pass membrane protein</topology>
    </subcellularLocation>
</comment>
<dbReference type="Gene3D" id="2.60.40.1120">
    <property type="entry name" value="Carboxypeptidase-like, regulatory domain"/>
    <property type="match status" value="1"/>
</dbReference>
<accession>A0A2Z4IGJ4</accession>
<dbReference type="Pfam" id="PF13715">
    <property type="entry name" value="CarbopepD_reg_2"/>
    <property type="match status" value="1"/>
</dbReference>
<dbReference type="AlphaFoldDB" id="A0A2Z4IGJ4"/>
<evidence type="ECO:0000259" key="11">
    <source>
        <dbReference type="Pfam" id="PF07715"/>
    </source>
</evidence>